<feature type="transmembrane region" description="Helical" evidence="9">
    <location>
        <begin position="87"/>
        <end position="107"/>
    </location>
</feature>
<evidence type="ECO:0000259" key="10">
    <source>
        <dbReference type="Pfam" id="PF04290"/>
    </source>
</evidence>
<sequence>MSKFWRAYVAAVETFCFAGIAAILFVGVLQVFARYVLDSSLFWSEEFMRYLMLWIVAVGAGISYSRGQFLGMRMAVEKLPQGMRRKADVVAAICILIFLGVIVWYGIAFSWGTRRQTAIALGLSMFWIHISVVVGALLLAVHVALNELFGVARSSARAEHLMGAEEAL</sequence>
<evidence type="ECO:0000256" key="5">
    <source>
        <dbReference type="ARBA" id="ARBA00022692"/>
    </source>
</evidence>
<dbReference type="OrthoDB" id="4964541at2"/>
<comment type="subunit">
    <text evidence="9">The complex comprises the extracytoplasmic solute receptor protein and the two transmembrane proteins.</text>
</comment>
<dbReference type="InterPro" id="IPR007387">
    <property type="entry name" value="TRAP_DctQ"/>
</dbReference>
<comment type="similarity">
    <text evidence="8 9">Belongs to the TRAP transporter small permease family.</text>
</comment>
<dbReference type="GO" id="GO:0015740">
    <property type="term" value="P:C4-dicarboxylate transport"/>
    <property type="evidence" value="ECO:0007669"/>
    <property type="project" value="TreeGrafter"/>
</dbReference>
<evidence type="ECO:0000256" key="3">
    <source>
        <dbReference type="ARBA" id="ARBA00022475"/>
    </source>
</evidence>
<organism evidence="11 13">
    <name type="scientific">Paracoccus sediminis</name>
    <dbReference type="NCBI Taxonomy" id="1214787"/>
    <lineage>
        <taxon>Bacteria</taxon>
        <taxon>Pseudomonadati</taxon>
        <taxon>Pseudomonadota</taxon>
        <taxon>Alphaproteobacteria</taxon>
        <taxon>Rhodobacterales</taxon>
        <taxon>Paracoccaceae</taxon>
        <taxon>Paracoccus</taxon>
    </lineage>
</organism>
<evidence type="ECO:0000256" key="9">
    <source>
        <dbReference type="RuleBase" id="RU369079"/>
    </source>
</evidence>
<keyword evidence="6 9" id="KW-1133">Transmembrane helix</keyword>
<protein>
    <recommendedName>
        <fullName evidence="9">TRAP transporter small permease protein</fullName>
    </recommendedName>
</protein>
<evidence type="ECO:0000313" key="11">
    <source>
        <dbReference type="EMBL" id="SNR61869.1"/>
    </source>
</evidence>
<dbReference type="Pfam" id="PF04290">
    <property type="entry name" value="DctQ"/>
    <property type="match status" value="1"/>
</dbReference>
<evidence type="ECO:0000313" key="12">
    <source>
        <dbReference type="EMBL" id="TBN47875.1"/>
    </source>
</evidence>
<keyword evidence="7 9" id="KW-0472">Membrane</keyword>
<keyword evidence="4 9" id="KW-0997">Cell inner membrane</keyword>
<gene>
    <name evidence="12" type="ORF">EYF88_14625</name>
    <name evidence="11" type="ORF">SAMN06265378_11233</name>
</gene>
<reference evidence="12 14" key="3">
    <citation type="submission" date="2019-02" db="EMBL/GenBank/DDBJ databases">
        <authorList>
            <person name="Zhang G."/>
        </authorList>
    </citation>
    <scope>NUCLEOTIDE SEQUENCE [LARGE SCALE GENOMIC DNA]</scope>
    <source>
        <strain evidence="12 14">CMB17</strain>
    </source>
</reference>
<evidence type="ECO:0000256" key="4">
    <source>
        <dbReference type="ARBA" id="ARBA00022519"/>
    </source>
</evidence>
<dbReference type="PANTHER" id="PTHR35011">
    <property type="entry name" value="2,3-DIKETO-L-GULONATE TRAP TRANSPORTER SMALL PERMEASE PROTEIN YIAM"/>
    <property type="match status" value="1"/>
</dbReference>
<feature type="transmembrane region" description="Helical" evidence="9">
    <location>
        <begin position="119"/>
        <end position="145"/>
    </location>
</feature>
<evidence type="ECO:0000256" key="2">
    <source>
        <dbReference type="ARBA" id="ARBA00022448"/>
    </source>
</evidence>
<dbReference type="Proteomes" id="UP000292859">
    <property type="component" value="Unassembled WGS sequence"/>
</dbReference>
<reference evidence="11" key="2">
    <citation type="submission" date="2017-06" db="EMBL/GenBank/DDBJ databases">
        <authorList>
            <person name="Kim H.J."/>
            <person name="Triplett B.A."/>
        </authorList>
    </citation>
    <scope>NUCLEOTIDE SEQUENCE [LARGE SCALE GENOMIC DNA]</scope>
    <source>
        <strain evidence="11">DSM 26170</strain>
    </source>
</reference>
<dbReference type="GO" id="GO:0005886">
    <property type="term" value="C:plasma membrane"/>
    <property type="evidence" value="ECO:0007669"/>
    <property type="project" value="UniProtKB-SubCell"/>
</dbReference>
<evidence type="ECO:0000256" key="8">
    <source>
        <dbReference type="ARBA" id="ARBA00038436"/>
    </source>
</evidence>
<proteinExistence type="inferred from homology"/>
<comment type="subcellular location">
    <subcellularLocation>
        <location evidence="1 9">Cell inner membrane</location>
        <topology evidence="1 9">Multi-pass membrane protein</topology>
    </subcellularLocation>
</comment>
<keyword evidence="14" id="KW-1185">Reference proteome</keyword>
<evidence type="ECO:0000313" key="13">
    <source>
        <dbReference type="Proteomes" id="UP000198409"/>
    </source>
</evidence>
<evidence type="ECO:0000256" key="6">
    <source>
        <dbReference type="ARBA" id="ARBA00022989"/>
    </source>
</evidence>
<reference evidence="13" key="1">
    <citation type="submission" date="2017-06" db="EMBL/GenBank/DDBJ databases">
        <authorList>
            <person name="Varghese N."/>
            <person name="Submissions S."/>
        </authorList>
    </citation>
    <scope>NUCLEOTIDE SEQUENCE [LARGE SCALE GENOMIC DNA]</scope>
    <source>
        <strain evidence="13">DSM 26170</strain>
    </source>
</reference>
<dbReference type="EMBL" id="SIRL01000012">
    <property type="protein sequence ID" value="TBN47875.1"/>
    <property type="molecule type" value="Genomic_DNA"/>
</dbReference>
<dbReference type="RefSeq" id="WP_089388894.1">
    <property type="nucleotide sequence ID" value="NZ_FZNM01000012.1"/>
</dbReference>
<comment type="function">
    <text evidence="9">Part of the tripartite ATP-independent periplasmic (TRAP) transport system.</text>
</comment>
<dbReference type="Proteomes" id="UP000198409">
    <property type="component" value="Unassembled WGS sequence"/>
</dbReference>
<dbReference type="PANTHER" id="PTHR35011:SF2">
    <property type="entry name" value="2,3-DIKETO-L-GULONATE TRAP TRANSPORTER SMALL PERMEASE PROTEIN YIAM"/>
    <property type="match status" value="1"/>
</dbReference>
<dbReference type="GO" id="GO:0022857">
    <property type="term" value="F:transmembrane transporter activity"/>
    <property type="evidence" value="ECO:0007669"/>
    <property type="project" value="UniProtKB-UniRule"/>
</dbReference>
<feature type="domain" description="Tripartite ATP-independent periplasmic transporters DctQ component" evidence="10">
    <location>
        <begin position="25"/>
        <end position="148"/>
    </location>
</feature>
<feature type="transmembrane region" description="Helical" evidence="9">
    <location>
        <begin position="47"/>
        <end position="66"/>
    </location>
</feature>
<keyword evidence="3" id="KW-1003">Cell membrane</keyword>
<feature type="transmembrane region" description="Helical" evidence="9">
    <location>
        <begin position="7"/>
        <end position="35"/>
    </location>
</feature>
<keyword evidence="5 9" id="KW-0812">Transmembrane</keyword>
<keyword evidence="2 9" id="KW-0813">Transport</keyword>
<accession>A0A238XV40</accession>
<evidence type="ECO:0000256" key="1">
    <source>
        <dbReference type="ARBA" id="ARBA00004429"/>
    </source>
</evidence>
<name>A0A238XV40_9RHOB</name>
<evidence type="ECO:0000313" key="14">
    <source>
        <dbReference type="Proteomes" id="UP000292859"/>
    </source>
</evidence>
<dbReference type="InterPro" id="IPR055348">
    <property type="entry name" value="DctQ"/>
</dbReference>
<dbReference type="AlphaFoldDB" id="A0A238XV40"/>
<dbReference type="EMBL" id="FZNM01000012">
    <property type="protein sequence ID" value="SNR61869.1"/>
    <property type="molecule type" value="Genomic_DNA"/>
</dbReference>
<evidence type="ECO:0000256" key="7">
    <source>
        <dbReference type="ARBA" id="ARBA00023136"/>
    </source>
</evidence>